<reference evidence="4" key="1">
    <citation type="submission" date="2017-08" db="EMBL/GenBank/DDBJ databases">
        <title>A dynamic microbial community with high functional redundancy inhabits the cold, oxic subseafloor aquifer.</title>
        <authorList>
            <person name="Tully B.J."/>
            <person name="Wheat C.G."/>
            <person name="Glazer B.T."/>
            <person name="Huber J.A."/>
        </authorList>
    </citation>
    <scope>NUCLEOTIDE SEQUENCE [LARGE SCALE GENOMIC DNA]</scope>
</reference>
<feature type="chain" id="PRO_5012811152" description="Methyltransferase FkbM domain-containing protein" evidence="1">
    <location>
        <begin position="24"/>
        <end position="320"/>
    </location>
</feature>
<evidence type="ECO:0000313" key="3">
    <source>
        <dbReference type="EMBL" id="PCI75645.1"/>
    </source>
</evidence>
<feature type="signal peptide" evidence="1">
    <location>
        <begin position="1"/>
        <end position="23"/>
    </location>
</feature>
<comment type="caution">
    <text evidence="3">The sequence shown here is derived from an EMBL/GenBank/DDBJ whole genome shotgun (WGS) entry which is preliminary data.</text>
</comment>
<dbReference type="Proteomes" id="UP000218775">
    <property type="component" value="Unassembled WGS sequence"/>
</dbReference>
<dbReference type="InterPro" id="IPR006342">
    <property type="entry name" value="FkbM_mtfrase"/>
</dbReference>
<organism evidence="3 4">
    <name type="scientific">Aerophobetes bacterium</name>
    <dbReference type="NCBI Taxonomy" id="2030807"/>
    <lineage>
        <taxon>Bacteria</taxon>
        <taxon>Candidatus Aerophobota</taxon>
    </lineage>
</organism>
<dbReference type="Gene3D" id="3.40.50.150">
    <property type="entry name" value="Vaccinia Virus protein VP39"/>
    <property type="match status" value="1"/>
</dbReference>
<dbReference type="EMBL" id="NVUK01000043">
    <property type="protein sequence ID" value="PCI75645.1"/>
    <property type="molecule type" value="Genomic_DNA"/>
</dbReference>
<dbReference type="InterPro" id="IPR029063">
    <property type="entry name" value="SAM-dependent_MTases_sf"/>
</dbReference>
<name>A0A2A4X0N0_UNCAE</name>
<evidence type="ECO:0000256" key="1">
    <source>
        <dbReference type="SAM" id="SignalP"/>
    </source>
</evidence>
<keyword evidence="1" id="KW-0732">Signal</keyword>
<proteinExistence type="predicted"/>
<protein>
    <recommendedName>
        <fullName evidence="2">Methyltransferase FkbM domain-containing protein</fullName>
    </recommendedName>
</protein>
<evidence type="ECO:0000259" key="2">
    <source>
        <dbReference type="Pfam" id="PF05050"/>
    </source>
</evidence>
<evidence type="ECO:0000313" key="4">
    <source>
        <dbReference type="Proteomes" id="UP000218775"/>
    </source>
</evidence>
<dbReference type="Pfam" id="PF05050">
    <property type="entry name" value="Methyltransf_21"/>
    <property type="match status" value="1"/>
</dbReference>
<gene>
    <name evidence="3" type="ORF">COB21_05445</name>
</gene>
<feature type="domain" description="Methyltransferase FkbM" evidence="2">
    <location>
        <begin position="158"/>
        <end position="281"/>
    </location>
</feature>
<dbReference type="SUPFAM" id="SSF53335">
    <property type="entry name" value="S-adenosyl-L-methionine-dependent methyltransferases"/>
    <property type="match status" value="1"/>
</dbReference>
<accession>A0A2A4X0N0</accession>
<dbReference type="AlphaFoldDB" id="A0A2A4X0N0"/>
<sequence>MRRHFFPLVFSFLVFFQSLPLSANNSKADFISHYSANPEKKAGPYFTRVIRTLSCPDSDYIPKVDNAGQIIQHKGKPVQVMHNGIMIHLHSYCEGKRWNTRWMTDLIEGLSGHHEPQEEKAFYEVVKTLKPGSTMLELGSWWAYYSMWFNKTVTGAKNYLVEPNKINLALGRANFELNSMQGDFNYGYLGDKVDQGIGGIDFDAPKTSVDAFLKTKNISFLDVLHADIQGGELKMLWGAHESLKAHKIHYIVLSTHGAEIGIGEANLHQKCLSYLNEHNYHIVCQHTTRESCSVDGLIVARAKSIPGLEHIDLTKYNYNW</sequence>